<feature type="site" description="Could be important to modulate the pK values of the two catalytic cysteine residues" evidence="8">
    <location>
        <position position="152"/>
    </location>
</feature>
<dbReference type="RefSeq" id="WP_003128768.1">
    <property type="nucleotide sequence ID" value="NZ_BTSN01000014.1"/>
</dbReference>
<dbReference type="Gene3D" id="3.10.310.10">
    <property type="entry name" value="Diaminopimelate Epimerase, Chain A, domain 1"/>
    <property type="match status" value="2"/>
</dbReference>
<dbReference type="EMBL" id="WVTI01000022">
    <property type="protein sequence ID" value="MXS27436.1"/>
    <property type="molecule type" value="Genomic_DNA"/>
</dbReference>
<feature type="active site" description="Proton donor" evidence="8">
    <location>
        <position position="76"/>
    </location>
</feature>
<reference evidence="12 13" key="1">
    <citation type="submission" date="2018-06" db="EMBL/GenBank/DDBJ databases">
        <authorList>
            <consortium name="Pathogen Informatics"/>
            <person name="Doyle S."/>
        </authorList>
    </citation>
    <scope>NUCLEOTIDE SEQUENCE [LARGE SCALE GENOMIC DNA]</scope>
    <source>
        <strain evidence="12 13">NCTC12360</strain>
    </source>
</reference>
<dbReference type="OrthoDB" id="9805408at2"/>
<evidence type="ECO:0000313" key="11">
    <source>
        <dbReference type="EMBL" id="QOG26260.1"/>
    </source>
</evidence>
<comment type="subcellular location">
    <subcellularLocation>
        <location evidence="8">Cytoplasm</location>
    </subcellularLocation>
</comment>
<organism evidence="12 13">
    <name type="scientific">Enterococcus gallinarum</name>
    <dbReference type="NCBI Taxonomy" id="1353"/>
    <lineage>
        <taxon>Bacteria</taxon>
        <taxon>Bacillati</taxon>
        <taxon>Bacillota</taxon>
        <taxon>Bacilli</taxon>
        <taxon>Lactobacillales</taxon>
        <taxon>Enterococcaceae</taxon>
        <taxon>Enterococcus</taxon>
    </lineage>
</organism>
<gene>
    <name evidence="8 12" type="primary">dapF</name>
    <name evidence="11" type="ORF">EGM181_02730</name>
    <name evidence="10" type="ORF">GTI89_15360</name>
    <name evidence="12" type="ORF">NCTC12360_02765</name>
</gene>
<keyword evidence="5 8" id="KW-0457">Lysine biosynthesis</keyword>
<dbReference type="EMBL" id="UFYW01000001">
    <property type="protein sequence ID" value="STD84238.1"/>
    <property type="molecule type" value="Genomic_DNA"/>
</dbReference>
<evidence type="ECO:0000256" key="2">
    <source>
        <dbReference type="ARBA" id="ARBA00010219"/>
    </source>
</evidence>
<reference evidence="10 14" key="2">
    <citation type="submission" date="2019-04" db="EMBL/GenBank/DDBJ databases">
        <title>Step-wise assembly of the neonatal virome modulated by breast feeding.</title>
        <authorList>
            <person name="Liang G."/>
            <person name="Bushman F."/>
        </authorList>
    </citation>
    <scope>NUCLEOTIDE SEQUENCE [LARGE SCALE GENOMIC DNA]</scope>
    <source>
        <strain evidence="10 14">E3404</strain>
    </source>
</reference>
<evidence type="ECO:0000313" key="13">
    <source>
        <dbReference type="Proteomes" id="UP000254807"/>
    </source>
</evidence>
<comment type="caution">
    <text evidence="8">Lacks conserved residue(s) required for the propagation of feature annotation.</text>
</comment>
<dbReference type="Proteomes" id="UP000516696">
    <property type="component" value="Chromosome"/>
</dbReference>
<keyword evidence="13" id="KW-1185">Reference proteome</keyword>
<feature type="binding site" evidence="8">
    <location>
        <position position="13"/>
    </location>
    <ligand>
        <name>substrate</name>
    </ligand>
</feature>
<dbReference type="Proteomes" id="UP000254807">
    <property type="component" value="Unassembled WGS sequence"/>
</dbReference>
<dbReference type="Pfam" id="PF01678">
    <property type="entry name" value="DAP_epimerase"/>
    <property type="match status" value="2"/>
</dbReference>
<dbReference type="InterPro" id="IPR018510">
    <property type="entry name" value="DAP_epimerase_AS"/>
</dbReference>
<evidence type="ECO:0000256" key="1">
    <source>
        <dbReference type="ARBA" id="ARBA00005196"/>
    </source>
</evidence>
<dbReference type="UniPathway" id="UPA00034">
    <property type="reaction ID" value="UER00025"/>
</dbReference>
<dbReference type="PROSITE" id="PS01326">
    <property type="entry name" value="DAP_EPIMERASE"/>
    <property type="match status" value="1"/>
</dbReference>
<dbReference type="GO" id="GO:0009089">
    <property type="term" value="P:lysine biosynthetic process via diaminopimelate"/>
    <property type="evidence" value="ECO:0007669"/>
    <property type="project" value="UniProtKB-UniRule"/>
</dbReference>
<evidence type="ECO:0000256" key="4">
    <source>
        <dbReference type="ARBA" id="ARBA00022605"/>
    </source>
</evidence>
<comment type="catalytic activity">
    <reaction evidence="7 8">
        <text>(2S,6S)-2,6-diaminopimelate = meso-2,6-diaminopimelate</text>
        <dbReference type="Rhea" id="RHEA:15393"/>
        <dbReference type="ChEBI" id="CHEBI:57609"/>
        <dbReference type="ChEBI" id="CHEBI:57791"/>
        <dbReference type="EC" id="5.1.1.7"/>
    </reaction>
</comment>
<reference evidence="11 15" key="3">
    <citation type="submission" date="2020-03" db="EMBL/GenBank/DDBJ databases">
        <title>Characterization of ganglioside-mimicking enterococci.</title>
        <authorList>
            <person name="Patry R.T."/>
            <person name="Nothaft H."/>
            <person name="Bridger R."/>
            <person name="Shajahan A."/>
            <person name="Huynh S."/>
            <person name="Sanchez S."/>
            <person name="Azadi P."/>
            <person name="Cooper K."/>
            <person name="Miller W.G."/>
            <person name="Parker C.T."/>
            <person name="Wells L."/>
            <person name="Szymanski C.M."/>
        </authorList>
    </citation>
    <scope>NUCLEOTIDE SEQUENCE [LARGE SCALE GENOMIC DNA]</scope>
    <source>
        <strain evidence="11 15">EGM181</strain>
    </source>
</reference>
<evidence type="ECO:0000256" key="7">
    <source>
        <dbReference type="ARBA" id="ARBA00051712"/>
    </source>
</evidence>
<feature type="binding site" evidence="8">
    <location>
        <position position="186"/>
    </location>
    <ligand>
        <name>substrate</name>
    </ligand>
</feature>
<dbReference type="Proteomes" id="UP000439965">
    <property type="component" value="Unassembled WGS sequence"/>
</dbReference>
<dbReference type="SUPFAM" id="SSF54506">
    <property type="entry name" value="Diaminopimelate epimerase-like"/>
    <property type="match status" value="2"/>
</dbReference>
<name>A0A1L8TV41_ENTGA</name>
<feature type="site" description="Could be important to modulate the pK values of the two catalytic cysteine residues" evidence="8">
    <location>
        <position position="204"/>
    </location>
</feature>
<evidence type="ECO:0000256" key="9">
    <source>
        <dbReference type="PROSITE-ProRule" id="PRU10125"/>
    </source>
</evidence>
<feature type="active site" description="Proton acceptor" evidence="8">
    <location>
        <position position="214"/>
    </location>
</feature>
<sequence length="276" mass="30467">MEIVYTKMQGAGNDFIVIDNRRYNFSSKQLAKLAAQVCQRKFSIGADALMAVDHPEGTGDFRMRFYNADGTEAEMCGNGARCIARYAYENKVASEAMVIETVAGPVPAWRLDRQQYKVTLNPPTVAKFDQPFADREVPVVDYIELGDPGIPHAVVKYPGLQETSLDALTDLAQRIRYWSAFPKGANVNFYDADSAGELVVRTYERGVEGFTYACGTGSGATAYAVARRREQTQANLVLHVLGGELRVEVASEELQLIGDAIFVSEGRILDENLFLD</sequence>
<feature type="binding site" evidence="8">
    <location>
        <begin position="77"/>
        <end position="78"/>
    </location>
    <ligand>
        <name>substrate</name>
    </ligand>
</feature>
<comment type="pathway">
    <text evidence="1 8">Amino-acid biosynthesis; L-lysine biosynthesis via DAP pathway; DL-2,6-diaminopimelate from LL-2,6-diaminopimelate: step 1/1.</text>
</comment>
<feature type="binding site" evidence="8">
    <location>
        <begin position="204"/>
        <end position="205"/>
    </location>
    <ligand>
        <name>substrate</name>
    </ligand>
</feature>
<dbReference type="GO" id="GO:0008837">
    <property type="term" value="F:diaminopimelate epimerase activity"/>
    <property type="evidence" value="ECO:0007669"/>
    <property type="project" value="UniProtKB-UniRule"/>
</dbReference>
<evidence type="ECO:0000313" key="14">
    <source>
        <dbReference type="Proteomes" id="UP000439965"/>
    </source>
</evidence>
<evidence type="ECO:0000256" key="5">
    <source>
        <dbReference type="ARBA" id="ARBA00023154"/>
    </source>
</evidence>
<dbReference type="PANTHER" id="PTHR31689">
    <property type="entry name" value="DIAMINOPIMELATE EPIMERASE, CHLOROPLASTIC"/>
    <property type="match status" value="1"/>
</dbReference>
<dbReference type="HAMAP" id="MF_00197">
    <property type="entry name" value="DAP_epimerase"/>
    <property type="match status" value="1"/>
</dbReference>
<evidence type="ECO:0000256" key="8">
    <source>
        <dbReference type="HAMAP-Rule" id="MF_00197"/>
    </source>
</evidence>
<evidence type="ECO:0000313" key="12">
    <source>
        <dbReference type="EMBL" id="STD84238.1"/>
    </source>
</evidence>
<keyword evidence="8" id="KW-0963">Cytoplasm</keyword>
<feature type="active site" evidence="9">
    <location>
        <position position="76"/>
    </location>
</feature>
<proteinExistence type="inferred from homology"/>
<feature type="binding site" evidence="8">
    <location>
        <position position="67"/>
    </location>
    <ligand>
        <name>substrate</name>
    </ligand>
</feature>
<dbReference type="AlphaFoldDB" id="A0A1L8TV41"/>
<keyword evidence="4 8" id="KW-0028">Amino-acid biosynthesis</keyword>
<evidence type="ECO:0000256" key="3">
    <source>
        <dbReference type="ARBA" id="ARBA00013080"/>
    </source>
</evidence>
<keyword evidence="6 8" id="KW-0413">Isomerase</keyword>
<comment type="similarity">
    <text evidence="2 8">Belongs to the diaminopimelate epimerase family.</text>
</comment>
<dbReference type="NCBIfam" id="TIGR00652">
    <property type="entry name" value="DapF"/>
    <property type="match status" value="1"/>
</dbReference>
<dbReference type="EC" id="5.1.1.7" evidence="3 8"/>
<evidence type="ECO:0000256" key="6">
    <source>
        <dbReference type="ARBA" id="ARBA00023235"/>
    </source>
</evidence>
<comment type="function">
    <text evidence="8">Catalyzes the stereoinversion of LL-2,6-diaminopimelate (L,L-DAP) to meso-diaminopimelate (meso-DAP), a precursor of L-lysine and an essential component of the bacterial peptidoglycan.</text>
</comment>
<protein>
    <recommendedName>
        <fullName evidence="3 8">Diaminopimelate epimerase</fullName>
        <shortName evidence="8">DAP epimerase</shortName>
        <ecNumber evidence="3 8">5.1.1.7</ecNumber>
    </recommendedName>
    <alternativeName>
        <fullName evidence="8">PLP-independent amino acid racemase</fullName>
    </alternativeName>
</protein>
<evidence type="ECO:0000313" key="10">
    <source>
        <dbReference type="EMBL" id="MXS27436.1"/>
    </source>
</evidence>
<dbReference type="PANTHER" id="PTHR31689:SF0">
    <property type="entry name" value="DIAMINOPIMELATE EPIMERASE"/>
    <property type="match status" value="1"/>
</dbReference>
<dbReference type="EMBL" id="CP050485">
    <property type="protein sequence ID" value="QOG26260.1"/>
    <property type="molecule type" value="Genomic_DNA"/>
</dbReference>
<accession>A0A1L8TV41</accession>
<dbReference type="GO" id="GO:0005829">
    <property type="term" value="C:cytosol"/>
    <property type="evidence" value="ECO:0007669"/>
    <property type="project" value="TreeGrafter"/>
</dbReference>
<comment type="subunit">
    <text evidence="8">Homodimer.</text>
</comment>
<evidence type="ECO:0000313" key="15">
    <source>
        <dbReference type="Proteomes" id="UP000516696"/>
    </source>
</evidence>
<dbReference type="InterPro" id="IPR001653">
    <property type="entry name" value="DAP_epimerase_DapF"/>
</dbReference>
<feature type="binding site" evidence="8">
    <location>
        <begin position="215"/>
        <end position="216"/>
    </location>
    <ligand>
        <name>substrate</name>
    </ligand>
</feature>